<accession>A0AAE1WMV0</accession>
<protein>
    <submittedName>
        <fullName evidence="2">Uncharacterized protein</fullName>
    </submittedName>
</protein>
<reference evidence="2" key="2">
    <citation type="journal article" date="2024" name="Plant">
        <title>Genomic evolution and insights into agronomic trait innovations of Sesamum species.</title>
        <authorList>
            <person name="Miao H."/>
            <person name="Wang L."/>
            <person name="Qu L."/>
            <person name="Liu H."/>
            <person name="Sun Y."/>
            <person name="Le M."/>
            <person name="Wang Q."/>
            <person name="Wei S."/>
            <person name="Zheng Y."/>
            <person name="Lin W."/>
            <person name="Duan Y."/>
            <person name="Cao H."/>
            <person name="Xiong S."/>
            <person name="Wang X."/>
            <person name="Wei L."/>
            <person name="Li C."/>
            <person name="Ma Q."/>
            <person name="Ju M."/>
            <person name="Zhao R."/>
            <person name="Li G."/>
            <person name="Mu C."/>
            <person name="Tian Q."/>
            <person name="Mei H."/>
            <person name="Zhang T."/>
            <person name="Gao T."/>
            <person name="Zhang H."/>
        </authorList>
    </citation>
    <scope>NUCLEOTIDE SEQUENCE</scope>
    <source>
        <strain evidence="2">K16</strain>
    </source>
</reference>
<name>A0AAE1WMV0_9LAMI</name>
<dbReference type="AlphaFoldDB" id="A0AAE1WMV0"/>
<keyword evidence="3" id="KW-1185">Reference proteome</keyword>
<gene>
    <name evidence="2" type="ORF">Sango_1468800</name>
</gene>
<dbReference type="Proteomes" id="UP001289374">
    <property type="component" value="Unassembled WGS sequence"/>
</dbReference>
<reference evidence="2" key="1">
    <citation type="submission" date="2020-06" db="EMBL/GenBank/DDBJ databases">
        <authorList>
            <person name="Li T."/>
            <person name="Hu X."/>
            <person name="Zhang T."/>
            <person name="Song X."/>
            <person name="Zhang H."/>
            <person name="Dai N."/>
            <person name="Sheng W."/>
            <person name="Hou X."/>
            <person name="Wei L."/>
        </authorList>
    </citation>
    <scope>NUCLEOTIDE SEQUENCE</scope>
    <source>
        <strain evidence="2">K16</strain>
        <tissue evidence="2">Leaf</tissue>
    </source>
</reference>
<feature type="transmembrane region" description="Helical" evidence="1">
    <location>
        <begin position="126"/>
        <end position="149"/>
    </location>
</feature>
<evidence type="ECO:0000313" key="2">
    <source>
        <dbReference type="EMBL" id="KAK4396322.1"/>
    </source>
</evidence>
<evidence type="ECO:0000256" key="1">
    <source>
        <dbReference type="SAM" id="Phobius"/>
    </source>
</evidence>
<keyword evidence="1" id="KW-1133">Transmembrane helix</keyword>
<sequence>MEVSAEPKSWRDELASLVEDTGIRFTGESIGVLAPEFTTKPSAEEESETFKDQIKGFAKAWGEMVVELGRGCRDVLQQTVLTEDSYIVKKTKGPLAEVSEKLRFLNEFLPRIVIRRTFGPSSSSSLFLLLLIVILSYFGLSSFGLNVVIRYEYRLSLEVLNVNSNHDSAVVMVKSFSASS</sequence>
<comment type="caution">
    <text evidence="2">The sequence shown here is derived from an EMBL/GenBank/DDBJ whole genome shotgun (WGS) entry which is preliminary data.</text>
</comment>
<evidence type="ECO:0000313" key="3">
    <source>
        <dbReference type="Proteomes" id="UP001289374"/>
    </source>
</evidence>
<proteinExistence type="predicted"/>
<organism evidence="2 3">
    <name type="scientific">Sesamum angolense</name>
    <dbReference type="NCBI Taxonomy" id="2727404"/>
    <lineage>
        <taxon>Eukaryota</taxon>
        <taxon>Viridiplantae</taxon>
        <taxon>Streptophyta</taxon>
        <taxon>Embryophyta</taxon>
        <taxon>Tracheophyta</taxon>
        <taxon>Spermatophyta</taxon>
        <taxon>Magnoliopsida</taxon>
        <taxon>eudicotyledons</taxon>
        <taxon>Gunneridae</taxon>
        <taxon>Pentapetalae</taxon>
        <taxon>asterids</taxon>
        <taxon>lamiids</taxon>
        <taxon>Lamiales</taxon>
        <taxon>Pedaliaceae</taxon>
        <taxon>Sesamum</taxon>
    </lineage>
</organism>
<keyword evidence="1" id="KW-0812">Transmembrane</keyword>
<keyword evidence="1" id="KW-0472">Membrane</keyword>
<dbReference type="EMBL" id="JACGWL010000008">
    <property type="protein sequence ID" value="KAK4396322.1"/>
    <property type="molecule type" value="Genomic_DNA"/>
</dbReference>